<gene>
    <name evidence="2" type="ORF">DMN91_003574</name>
</gene>
<evidence type="ECO:0000256" key="1">
    <source>
        <dbReference type="SAM" id="MobiDB-lite"/>
    </source>
</evidence>
<feature type="compositionally biased region" description="Polar residues" evidence="1">
    <location>
        <begin position="631"/>
        <end position="641"/>
    </location>
</feature>
<feature type="compositionally biased region" description="Polar residues" evidence="1">
    <location>
        <begin position="708"/>
        <end position="723"/>
    </location>
</feature>
<evidence type="ECO:0000313" key="2">
    <source>
        <dbReference type="EMBL" id="RLU23370.1"/>
    </source>
</evidence>
<feature type="compositionally biased region" description="Low complexity" evidence="1">
    <location>
        <begin position="948"/>
        <end position="964"/>
    </location>
</feature>
<feature type="compositionally biased region" description="Low complexity" evidence="1">
    <location>
        <begin position="537"/>
        <end position="546"/>
    </location>
</feature>
<name>A0A3L8DSG7_OOCBI</name>
<feature type="region of interest" description="Disordered" evidence="1">
    <location>
        <begin position="431"/>
        <end position="584"/>
    </location>
</feature>
<feature type="compositionally biased region" description="Low complexity" evidence="1">
    <location>
        <begin position="619"/>
        <end position="630"/>
    </location>
</feature>
<feature type="compositionally biased region" description="Polar residues" evidence="1">
    <location>
        <begin position="307"/>
        <end position="316"/>
    </location>
</feature>
<feature type="compositionally biased region" description="Basic and acidic residues" evidence="1">
    <location>
        <begin position="749"/>
        <end position="760"/>
    </location>
</feature>
<feature type="region of interest" description="Disordered" evidence="1">
    <location>
        <begin position="838"/>
        <end position="894"/>
    </location>
</feature>
<feature type="compositionally biased region" description="Low complexity" evidence="1">
    <location>
        <begin position="217"/>
        <end position="244"/>
    </location>
</feature>
<evidence type="ECO:0000313" key="3">
    <source>
        <dbReference type="Proteomes" id="UP000279307"/>
    </source>
</evidence>
<dbReference type="OrthoDB" id="660555at2759"/>
<dbReference type="Proteomes" id="UP000279307">
    <property type="component" value="Chromosome 4"/>
</dbReference>
<feature type="compositionally biased region" description="Gly residues" evidence="1">
    <location>
        <begin position="297"/>
        <end position="306"/>
    </location>
</feature>
<dbReference type="AlphaFoldDB" id="A0A3L8DSG7"/>
<feature type="region of interest" description="Disordered" evidence="1">
    <location>
        <begin position="276"/>
        <end position="316"/>
    </location>
</feature>
<feature type="compositionally biased region" description="Low complexity" evidence="1">
    <location>
        <begin position="435"/>
        <end position="451"/>
    </location>
</feature>
<feature type="compositionally biased region" description="Low complexity" evidence="1">
    <location>
        <begin position="1057"/>
        <end position="1085"/>
    </location>
</feature>
<feature type="compositionally biased region" description="Low complexity" evidence="1">
    <location>
        <begin position="118"/>
        <end position="132"/>
    </location>
</feature>
<organism evidence="2 3">
    <name type="scientific">Ooceraea biroi</name>
    <name type="common">Clonal raider ant</name>
    <name type="synonym">Cerapachys biroi</name>
    <dbReference type="NCBI Taxonomy" id="2015173"/>
    <lineage>
        <taxon>Eukaryota</taxon>
        <taxon>Metazoa</taxon>
        <taxon>Ecdysozoa</taxon>
        <taxon>Arthropoda</taxon>
        <taxon>Hexapoda</taxon>
        <taxon>Insecta</taxon>
        <taxon>Pterygota</taxon>
        <taxon>Neoptera</taxon>
        <taxon>Endopterygota</taxon>
        <taxon>Hymenoptera</taxon>
        <taxon>Apocrita</taxon>
        <taxon>Aculeata</taxon>
        <taxon>Formicoidea</taxon>
        <taxon>Formicidae</taxon>
        <taxon>Dorylinae</taxon>
        <taxon>Ooceraea</taxon>
    </lineage>
</organism>
<accession>A0A3L8DSG7</accession>
<feature type="region of interest" description="Disordered" evidence="1">
    <location>
        <begin position="596"/>
        <end position="760"/>
    </location>
</feature>
<feature type="compositionally biased region" description="Polar residues" evidence="1">
    <location>
        <begin position="145"/>
        <end position="171"/>
    </location>
</feature>
<sequence length="1166" mass="127025">MSSCLITFGPGQRTGCRNDTRIPDAEDRMNRREDPLLRQHRSRLLQLAEATNIKPGRGSGKRRGQRQSHGFGSSNGGPSRVTLQDIVRSDPGYTPNIEHLVFPERKSSNPNLASVVDGSPPSKSKSTSTGRSRIAEVFARHYARGSSQDSSVTSRKNHVNSTSLDSGSTIGHQPGPCGPTVVTRSVGRRWLSQNSQSARQHSAEDGVRGGSVGVGGPVSTSSSSQAPGQAAPPALPPRRVSPAADTSEITNASSISRVDRGPNVSILHLRNASADPWEVGSQGSSYSVGSNKSQTGGSRGKSGGNTRGSYSRGSNSGTSGEFFISGNCSRELSPVRWCDREVDGVYLGRSGWVQVQQRSLDENRRTTYESNLVTATTGTLPLSRRAAVKLADYHCNSEPGKCPQDFARGLDTQRPDFLALHGQDFDSVTTSACTSPHSIPESFSPPSITPIISPPPAFQDAVAGRKSSASRHSTSGRNNYGSKAPFLPRSNAIVDSDIISPPPSPPPHQISWNSLPSASRKNSTSVSSRSKRQNTSQQQQQQQQQQYRMAQAKSLEDQSSSRRSQFAQRYIESSSSSSSSMGFRSLDSCVTKSIMPSLAENTDSSVEEYEDGDEDDNPSSSLNLSLMSSSGVALNSSTESIRANGERISPNRQGRIHRSQQGLRRSPGSSESGKQMFNSPSSSSSSSSSEGRQGRSPTPNHPFRRGNASRQHQSARTNQVSPESHQSRVRRSRSLQLPEKRSPGTVGPQRDHSRETNEAHRVVVKIVNDRGRKAQSTDDAVNENLLREAEVVTEYLYGTRSRAAARSLLTSRAYERRDESQEQRRGNSNTYDVYIISSKQQQQQSSKTPNSSQQQQQQQQQPQQLQQQQQQSRRPRTLQRGATTPNTTASTANQDFCMSPDAKLRCNSSTCDFWPHCSQRETLYSPNQAPPSLYMKLSQSYPAHQRLSDTSSHRGSASSSPASLERMDDRELRERENSRKARSNQQNNSKYQERPKSVLKQSNRWSEGTNGNGSSMEKREQMHHRVYRKPDFPGSFELADNKEHRRVSPIQGMSVVSRSPSSGPIASSSTTTSSSSSSDIWVTTSDRTVTKSPRNAKSSGASTPMEDAVIGSLKTLIEPPKGGSLSRPGSAPTRGEDSLTGDILLDPHQRSLSLPKSFLAHNTVDG</sequence>
<feature type="compositionally biased region" description="Low complexity" evidence="1">
    <location>
        <begin position="280"/>
        <end position="293"/>
    </location>
</feature>
<feature type="compositionally biased region" description="Low complexity" evidence="1">
    <location>
        <begin position="517"/>
        <end position="528"/>
    </location>
</feature>
<feature type="region of interest" description="Disordered" evidence="1">
    <location>
        <begin position="1"/>
        <end position="256"/>
    </location>
</feature>
<feature type="compositionally biased region" description="Low complexity" evidence="1">
    <location>
        <begin position="679"/>
        <end position="689"/>
    </location>
</feature>
<reference evidence="2 3" key="1">
    <citation type="journal article" date="2018" name="Genome Res.">
        <title>The genomic architecture and molecular evolution of ant odorant receptors.</title>
        <authorList>
            <person name="McKenzie S.K."/>
            <person name="Kronauer D.J.C."/>
        </authorList>
    </citation>
    <scope>NUCLEOTIDE SEQUENCE [LARGE SCALE GENOMIC DNA]</scope>
    <source>
        <strain evidence="2">Clonal line C1</strain>
    </source>
</reference>
<feature type="region of interest" description="Disordered" evidence="1">
    <location>
        <begin position="940"/>
        <end position="1142"/>
    </location>
</feature>
<comment type="caution">
    <text evidence="2">The sequence shown here is derived from an EMBL/GenBank/DDBJ whole genome shotgun (WGS) entry which is preliminary data.</text>
</comment>
<feature type="compositionally biased region" description="Polar residues" evidence="1">
    <location>
        <begin position="659"/>
        <end position="678"/>
    </location>
</feature>
<feature type="compositionally biased region" description="Polar residues" evidence="1">
    <location>
        <begin position="999"/>
        <end position="1015"/>
    </location>
</feature>
<feature type="compositionally biased region" description="Basic and acidic residues" evidence="1">
    <location>
        <begin position="16"/>
        <end position="37"/>
    </location>
</feature>
<feature type="compositionally biased region" description="Polar residues" evidence="1">
    <location>
        <begin position="470"/>
        <end position="481"/>
    </location>
</feature>
<feature type="compositionally biased region" description="Polar residues" evidence="1">
    <location>
        <begin position="1086"/>
        <end position="1102"/>
    </location>
</feature>
<feature type="compositionally biased region" description="Acidic residues" evidence="1">
    <location>
        <begin position="605"/>
        <end position="617"/>
    </location>
</feature>
<proteinExistence type="predicted"/>
<feature type="compositionally biased region" description="Polar residues" evidence="1">
    <location>
        <begin position="247"/>
        <end position="256"/>
    </location>
</feature>
<feature type="compositionally biased region" description="Polar residues" evidence="1">
    <location>
        <begin position="191"/>
        <end position="200"/>
    </location>
</feature>
<feature type="compositionally biased region" description="Low complexity" evidence="1">
    <location>
        <begin position="838"/>
        <end position="893"/>
    </location>
</feature>
<protein>
    <submittedName>
        <fullName evidence="2">Uncharacterized protein</fullName>
    </submittedName>
</protein>
<dbReference type="EMBL" id="QOIP01000004">
    <property type="protein sequence ID" value="RLU23370.1"/>
    <property type="molecule type" value="Genomic_DNA"/>
</dbReference>
<feature type="compositionally biased region" description="Basic and acidic residues" evidence="1">
    <location>
        <begin position="965"/>
        <end position="979"/>
    </location>
</feature>